<dbReference type="Proteomes" id="UP000231878">
    <property type="component" value="Unassembled WGS sequence"/>
</dbReference>
<proteinExistence type="predicted"/>
<reference evidence="2 3" key="1">
    <citation type="submission" date="2017-11" db="EMBL/GenBank/DDBJ databases">
        <title>Molecular characterization of Burkholderia pseudomallei and closely related isolates from Vietnam.</title>
        <authorList>
            <person name="Ustinov D.V."/>
            <person name="Antonov A.S."/>
            <person name="Avdusheva E.F."/>
            <person name="Shpak I.M."/>
            <person name="Zakharova I.B."/>
            <person name="Thi L.A."/>
            <person name="Teteryatnikova N."/>
            <person name="Lopasteyskaya Y.A."/>
            <person name="Kuzyutina J.A."/>
            <person name="Ngo T.N."/>
            <person name="Victorov D.V."/>
        </authorList>
    </citation>
    <scope>NUCLEOTIDE SEQUENCE [LARGE SCALE GENOMIC DNA]</scope>
    <source>
        <strain evidence="2 3">V1512</strain>
    </source>
</reference>
<organism evidence="2 3">
    <name type="scientific">Burkholderia pseudomallei</name>
    <name type="common">Pseudomonas pseudomallei</name>
    <dbReference type="NCBI Taxonomy" id="28450"/>
    <lineage>
        <taxon>Bacteria</taxon>
        <taxon>Pseudomonadati</taxon>
        <taxon>Pseudomonadota</taxon>
        <taxon>Betaproteobacteria</taxon>
        <taxon>Burkholderiales</taxon>
        <taxon>Burkholderiaceae</taxon>
        <taxon>Burkholderia</taxon>
        <taxon>pseudomallei group</taxon>
    </lineage>
</organism>
<evidence type="ECO:0000313" key="2">
    <source>
        <dbReference type="EMBL" id="PJO64617.1"/>
    </source>
</evidence>
<dbReference type="EMBL" id="PHRB01000019">
    <property type="protein sequence ID" value="PJO64617.1"/>
    <property type="molecule type" value="Genomic_DNA"/>
</dbReference>
<sequence>MNCLKRFPHDEAPSSNGRHPYGTGRSSDASGWRRAVCRVFRWSLGIYPGMSMKEGGEFDRRSIVLMKMIFKYRNFNRCFFGNDSDCIENKMGMIFAIFIRRRPGSAGFLWGMDEALAVQFRAAGKEKRATGARMATIRAEEGRAAVTRVAAPCVPGGAAHVARLAKRAFVARCAPRGGREAAAISGDARSGSTDVRRRRSARACITAGRRGRRAVRKPVPLPVDVQRRADACSGRFGRGLPFRAMRATRAARIVHHTSRITPRRTCT</sequence>
<name>A0AAX0U7T6_BURPE</name>
<accession>A0AAX0U7T6</accession>
<comment type="caution">
    <text evidence="2">The sequence shown here is derived from an EMBL/GenBank/DDBJ whole genome shotgun (WGS) entry which is preliminary data.</text>
</comment>
<protein>
    <submittedName>
        <fullName evidence="2">Uncharacterized protein</fullName>
    </submittedName>
</protein>
<evidence type="ECO:0000313" key="3">
    <source>
        <dbReference type="Proteomes" id="UP000231878"/>
    </source>
</evidence>
<feature type="region of interest" description="Disordered" evidence="1">
    <location>
        <begin position="1"/>
        <end position="29"/>
    </location>
</feature>
<dbReference type="AlphaFoldDB" id="A0AAX0U7T6"/>
<evidence type="ECO:0000256" key="1">
    <source>
        <dbReference type="SAM" id="MobiDB-lite"/>
    </source>
</evidence>
<gene>
    <name evidence="2" type="ORF">CWD88_19255</name>
</gene>